<dbReference type="EMBL" id="BSOT01000006">
    <property type="protein sequence ID" value="GLR71567.1"/>
    <property type="molecule type" value="Genomic_DNA"/>
</dbReference>
<reference evidence="1" key="2">
    <citation type="submission" date="2023-01" db="EMBL/GenBank/DDBJ databases">
        <title>Draft genome sequence of Agaribacter marinus strain NBRC 110023.</title>
        <authorList>
            <person name="Sun Q."/>
            <person name="Mori K."/>
        </authorList>
    </citation>
    <scope>NUCLEOTIDE SEQUENCE</scope>
    <source>
        <strain evidence="1">NBRC 110023</strain>
    </source>
</reference>
<evidence type="ECO:0000313" key="1">
    <source>
        <dbReference type="EMBL" id="GLR71567.1"/>
    </source>
</evidence>
<organism evidence="1 2">
    <name type="scientific">Agaribacter marinus</name>
    <dbReference type="NCBI Taxonomy" id="1431249"/>
    <lineage>
        <taxon>Bacteria</taxon>
        <taxon>Pseudomonadati</taxon>
        <taxon>Pseudomonadota</taxon>
        <taxon>Gammaproteobacteria</taxon>
        <taxon>Alteromonadales</taxon>
        <taxon>Alteromonadaceae</taxon>
        <taxon>Agaribacter</taxon>
    </lineage>
</organism>
<evidence type="ECO:0000313" key="2">
    <source>
        <dbReference type="Proteomes" id="UP001156601"/>
    </source>
</evidence>
<proteinExistence type="predicted"/>
<comment type="caution">
    <text evidence="1">The sequence shown here is derived from an EMBL/GenBank/DDBJ whole genome shotgun (WGS) entry which is preliminary data.</text>
</comment>
<keyword evidence="2" id="KW-1185">Reference proteome</keyword>
<dbReference type="Proteomes" id="UP001156601">
    <property type="component" value="Unassembled WGS sequence"/>
</dbReference>
<dbReference type="AlphaFoldDB" id="A0AA37WIV6"/>
<dbReference type="RefSeq" id="WP_284217918.1">
    <property type="nucleotide sequence ID" value="NZ_BSOT01000006.1"/>
</dbReference>
<name>A0AA37WIV6_9ALTE</name>
<gene>
    <name evidence="1" type="ORF">GCM10007852_24750</name>
</gene>
<sequence>MQNKYWFLLAGLGLGNMPLANDLESPPLSPHHTVIDTQKRLQDKISHAITAFEQTPREDWSFRLTRHENEEGDITSSIEIFNPTKAAHERWTLLRSNGEIPNQKQIRKYIKGKQKGAKNSEEQGVSMRLRDIVQLESLQLTSEDEMFINASFEVSLVQLGEEAAKHLKGTLTYVKEQAFIERIVIVNTAPFSPMFSAKITDFTLSFRFTKINAAILRRQHDLSMKGSFAFFTEIDEVSKDVFSDYKYVGQSIAKQPN</sequence>
<accession>A0AA37WIV6</accession>
<reference evidence="1" key="1">
    <citation type="journal article" date="2014" name="Int. J. Syst. Evol. Microbiol.">
        <title>Complete genome sequence of Corynebacterium casei LMG S-19264T (=DSM 44701T), isolated from a smear-ripened cheese.</title>
        <authorList>
            <consortium name="US DOE Joint Genome Institute (JGI-PGF)"/>
            <person name="Walter F."/>
            <person name="Albersmeier A."/>
            <person name="Kalinowski J."/>
            <person name="Ruckert C."/>
        </authorList>
    </citation>
    <scope>NUCLEOTIDE SEQUENCE</scope>
    <source>
        <strain evidence="1">NBRC 110023</strain>
    </source>
</reference>
<protein>
    <submittedName>
        <fullName evidence="1">Uncharacterized protein</fullName>
    </submittedName>
</protein>